<evidence type="ECO:0000256" key="7">
    <source>
        <dbReference type="ARBA" id="ARBA00022982"/>
    </source>
</evidence>
<evidence type="ECO:0000256" key="12">
    <source>
        <dbReference type="ARBA" id="ARBA00051575"/>
    </source>
</evidence>
<dbReference type="EMBL" id="JAUHHV010000005">
    <property type="protein sequence ID" value="KAK1425480.1"/>
    <property type="molecule type" value="Genomic_DNA"/>
</dbReference>
<dbReference type="PROSITE" id="PS50939">
    <property type="entry name" value="CYTOCHROME_B561"/>
    <property type="match status" value="1"/>
</dbReference>
<dbReference type="EC" id="7.2.1.3" evidence="11"/>
<comment type="cofactor">
    <cofactor evidence="1">
        <name>heme b</name>
        <dbReference type="ChEBI" id="CHEBI:60344"/>
    </cofactor>
</comment>
<evidence type="ECO:0000259" key="14">
    <source>
        <dbReference type="PROSITE" id="PS50939"/>
    </source>
</evidence>
<evidence type="ECO:0000313" key="16">
    <source>
        <dbReference type="Proteomes" id="UP001229421"/>
    </source>
</evidence>
<comment type="catalytic activity">
    <reaction evidence="12">
        <text>Fe(3+)(out) + L-ascorbate(in) = monodehydro-L-ascorbate radical(in) + Fe(2+)(out) + H(+)</text>
        <dbReference type="Rhea" id="RHEA:30403"/>
        <dbReference type="ChEBI" id="CHEBI:15378"/>
        <dbReference type="ChEBI" id="CHEBI:29033"/>
        <dbReference type="ChEBI" id="CHEBI:29034"/>
        <dbReference type="ChEBI" id="CHEBI:38290"/>
        <dbReference type="ChEBI" id="CHEBI:59513"/>
        <dbReference type="EC" id="7.2.1.3"/>
    </reaction>
</comment>
<keyword evidence="5 13" id="KW-0812">Transmembrane</keyword>
<feature type="domain" description="Cytochrome b561" evidence="14">
    <location>
        <begin position="18"/>
        <end position="217"/>
    </location>
</feature>
<feature type="transmembrane region" description="Helical" evidence="13">
    <location>
        <begin position="196"/>
        <end position="220"/>
    </location>
</feature>
<feature type="transmembrane region" description="Helical" evidence="13">
    <location>
        <begin position="12"/>
        <end position="35"/>
    </location>
</feature>
<evidence type="ECO:0000256" key="13">
    <source>
        <dbReference type="SAM" id="Phobius"/>
    </source>
</evidence>
<keyword evidence="10 13" id="KW-0472">Membrane</keyword>
<dbReference type="PANTHER" id="PTHR10106:SF44">
    <property type="entry name" value="ASCORBATE FERRIREDUCTASE (TRANSMEMBRANE)"/>
    <property type="match status" value="1"/>
</dbReference>
<evidence type="ECO:0000256" key="5">
    <source>
        <dbReference type="ARBA" id="ARBA00022692"/>
    </source>
</evidence>
<proteinExistence type="predicted"/>
<reference evidence="15" key="1">
    <citation type="journal article" date="2023" name="bioRxiv">
        <title>Improved chromosome-level genome assembly for marigold (Tagetes erecta).</title>
        <authorList>
            <person name="Jiang F."/>
            <person name="Yuan L."/>
            <person name="Wang S."/>
            <person name="Wang H."/>
            <person name="Xu D."/>
            <person name="Wang A."/>
            <person name="Fan W."/>
        </authorList>
    </citation>
    <scope>NUCLEOTIDE SEQUENCE</scope>
    <source>
        <strain evidence="15">WSJ</strain>
        <tissue evidence="15">Leaf</tissue>
    </source>
</reference>
<dbReference type="InterPro" id="IPR006593">
    <property type="entry name" value="Cyt_b561/ferric_Rdtase_TM"/>
</dbReference>
<evidence type="ECO:0000256" key="10">
    <source>
        <dbReference type="ARBA" id="ARBA00023136"/>
    </source>
</evidence>
<evidence type="ECO:0000256" key="8">
    <source>
        <dbReference type="ARBA" id="ARBA00022989"/>
    </source>
</evidence>
<dbReference type="InterPro" id="IPR043205">
    <property type="entry name" value="CYB561/CYBRD1-like"/>
</dbReference>
<evidence type="ECO:0000256" key="11">
    <source>
        <dbReference type="ARBA" id="ARBA00024225"/>
    </source>
</evidence>
<keyword evidence="16" id="KW-1185">Reference proteome</keyword>
<dbReference type="Pfam" id="PF03188">
    <property type="entry name" value="Cytochrom_B561"/>
    <property type="match status" value="1"/>
</dbReference>
<dbReference type="GO" id="GO:0140571">
    <property type="term" value="F:transmembrane ascorbate ferrireductase activity"/>
    <property type="evidence" value="ECO:0007669"/>
    <property type="project" value="UniProtKB-EC"/>
</dbReference>
<sequence>MANNRSSYQMSPFPVTIISQLLVVSIAALVVYWLIKLREGVAFTSHVKIQIFNLHPLLTILGFIIFSGEAIITYKGIPATRPTLKVTHLILHLIALFAGILGIFAVFKFHNELKVAHAYTLHSWIGLATISLFCLQWLLGFVTFLFPGAKSATRARFAPWHIFSGVVIFFMAIAAAETGLMEVFMFHKLERGQEALVVNFIGLLILTFGVCVGLVVVLPLERK</sequence>
<dbReference type="SMART" id="SM00665">
    <property type="entry name" value="B561"/>
    <property type="match status" value="1"/>
</dbReference>
<comment type="subcellular location">
    <subcellularLocation>
        <location evidence="2">Membrane</location>
        <topology evidence="2">Multi-pass membrane protein</topology>
    </subcellularLocation>
</comment>
<dbReference type="GO" id="GO:0016020">
    <property type="term" value="C:membrane"/>
    <property type="evidence" value="ECO:0007669"/>
    <property type="project" value="UniProtKB-SubCell"/>
</dbReference>
<keyword evidence="7" id="KW-0249">Electron transport</keyword>
<dbReference type="FunFam" id="1.20.120.1770:FF:000001">
    <property type="entry name" value="Cytochrome b reductase 1"/>
    <property type="match status" value="1"/>
</dbReference>
<feature type="transmembrane region" description="Helical" evidence="13">
    <location>
        <begin position="158"/>
        <end position="176"/>
    </location>
</feature>
<dbReference type="CDD" id="cd08766">
    <property type="entry name" value="Cyt_b561_ACYB-1_like"/>
    <property type="match status" value="1"/>
</dbReference>
<evidence type="ECO:0000256" key="1">
    <source>
        <dbReference type="ARBA" id="ARBA00001970"/>
    </source>
</evidence>
<dbReference type="Gene3D" id="1.20.120.1770">
    <property type="match status" value="1"/>
</dbReference>
<gene>
    <name evidence="15" type="ORF">QVD17_20832</name>
</gene>
<evidence type="ECO:0000256" key="3">
    <source>
        <dbReference type="ARBA" id="ARBA00022448"/>
    </source>
</evidence>
<evidence type="ECO:0000256" key="6">
    <source>
        <dbReference type="ARBA" id="ARBA00022723"/>
    </source>
</evidence>
<protein>
    <recommendedName>
        <fullName evidence="11">ascorbate ferrireductase (transmembrane)</fullName>
        <ecNumber evidence="11">7.2.1.3</ecNumber>
    </recommendedName>
</protein>
<comment type="caution">
    <text evidence="15">The sequence shown here is derived from an EMBL/GenBank/DDBJ whole genome shotgun (WGS) entry which is preliminary data.</text>
</comment>
<keyword evidence="6" id="KW-0479">Metal-binding</keyword>
<keyword evidence="9" id="KW-0408">Iron</keyword>
<evidence type="ECO:0000256" key="4">
    <source>
        <dbReference type="ARBA" id="ARBA00022617"/>
    </source>
</evidence>
<evidence type="ECO:0000313" key="15">
    <source>
        <dbReference type="EMBL" id="KAK1425480.1"/>
    </source>
</evidence>
<accession>A0AAD8KLX2</accession>
<dbReference type="GO" id="GO:0046872">
    <property type="term" value="F:metal ion binding"/>
    <property type="evidence" value="ECO:0007669"/>
    <property type="project" value="UniProtKB-KW"/>
</dbReference>
<feature type="transmembrane region" description="Helical" evidence="13">
    <location>
        <begin position="55"/>
        <end position="77"/>
    </location>
</feature>
<evidence type="ECO:0000256" key="2">
    <source>
        <dbReference type="ARBA" id="ARBA00004141"/>
    </source>
</evidence>
<evidence type="ECO:0000256" key="9">
    <source>
        <dbReference type="ARBA" id="ARBA00023004"/>
    </source>
</evidence>
<name>A0AAD8KLX2_TARER</name>
<organism evidence="15 16">
    <name type="scientific">Tagetes erecta</name>
    <name type="common">African marigold</name>
    <dbReference type="NCBI Taxonomy" id="13708"/>
    <lineage>
        <taxon>Eukaryota</taxon>
        <taxon>Viridiplantae</taxon>
        <taxon>Streptophyta</taxon>
        <taxon>Embryophyta</taxon>
        <taxon>Tracheophyta</taxon>
        <taxon>Spermatophyta</taxon>
        <taxon>Magnoliopsida</taxon>
        <taxon>eudicotyledons</taxon>
        <taxon>Gunneridae</taxon>
        <taxon>Pentapetalae</taxon>
        <taxon>asterids</taxon>
        <taxon>campanulids</taxon>
        <taxon>Asterales</taxon>
        <taxon>Asteraceae</taxon>
        <taxon>Asteroideae</taxon>
        <taxon>Heliantheae alliance</taxon>
        <taxon>Tageteae</taxon>
        <taxon>Tagetes</taxon>
    </lineage>
</organism>
<keyword evidence="3" id="KW-0813">Transport</keyword>
<dbReference type="Proteomes" id="UP001229421">
    <property type="component" value="Unassembled WGS sequence"/>
</dbReference>
<keyword evidence="8 13" id="KW-1133">Transmembrane helix</keyword>
<feature type="transmembrane region" description="Helical" evidence="13">
    <location>
        <begin position="89"/>
        <end position="109"/>
    </location>
</feature>
<feature type="transmembrane region" description="Helical" evidence="13">
    <location>
        <begin position="121"/>
        <end position="146"/>
    </location>
</feature>
<dbReference type="PANTHER" id="PTHR10106">
    <property type="entry name" value="CYTOCHROME B561-RELATED"/>
    <property type="match status" value="1"/>
</dbReference>
<keyword evidence="4" id="KW-0349">Heme</keyword>
<dbReference type="AlphaFoldDB" id="A0AAD8KLX2"/>